<accession>E6ZW41</accession>
<feature type="region of interest" description="Disordered" evidence="1">
    <location>
        <begin position="129"/>
        <end position="209"/>
    </location>
</feature>
<evidence type="ECO:0000313" key="3">
    <source>
        <dbReference type="EMBL" id="CBQ71448.1"/>
    </source>
</evidence>
<evidence type="ECO:0000313" key="4">
    <source>
        <dbReference type="Proteomes" id="UP000008867"/>
    </source>
</evidence>
<evidence type="ECO:0008006" key="5">
    <source>
        <dbReference type="Google" id="ProtNLM"/>
    </source>
</evidence>
<dbReference type="EMBL" id="FQ311444">
    <property type="protein sequence ID" value="CBQ71448.1"/>
    <property type="molecule type" value="Genomic_DNA"/>
</dbReference>
<feature type="signal peptide" evidence="2">
    <location>
        <begin position="1"/>
        <end position="25"/>
    </location>
</feature>
<keyword evidence="2" id="KW-0732">Signal</keyword>
<evidence type="ECO:0000256" key="1">
    <source>
        <dbReference type="SAM" id="MobiDB-lite"/>
    </source>
</evidence>
<gene>
    <name evidence="3" type="ORF">sr11293</name>
</gene>
<evidence type="ECO:0000256" key="2">
    <source>
        <dbReference type="SAM" id="SignalP"/>
    </source>
</evidence>
<name>E6ZW41_SPORE</name>
<dbReference type="HOGENOM" id="CLU_1316161_0_0_1"/>
<dbReference type="Proteomes" id="UP000008867">
    <property type="component" value="Chromosome 22"/>
</dbReference>
<organism evidence="3 4">
    <name type="scientific">Sporisorium reilianum (strain SRZ2)</name>
    <name type="common">Maize head smut fungus</name>
    <dbReference type="NCBI Taxonomy" id="999809"/>
    <lineage>
        <taxon>Eukaryota</taxon>
        <taxon>Fungi</taxon>
        <taxon>Dikarya</taxon>
        <taxon>Basidiomycota</taxon>
        <taxon>Ustilaginomycotina</taxon>
        <taxon>Ustilaginomycetes</taxon>
        <taxon>Ustilaginales</taxon>
        <taxon>Ustilaginaceae</taxon>
        <taxon>Sporisorium</taxon>
    </lineage>
</organism>
<keyword evidence="4" id="KW-1185">Reference proteome</keyword>
<dbReference type="AlphaFoldDB" id="E6ZW41"/>
<feature type="chain" id="PRO_5003216649" description="Secreted protein" evidence="2">
    <location>
        <begin position="26"/>
        <end position="209"/>
    </location>
</feature>
<protein>
    <recommendedName>
        <fullName evidence="5">Secreted protein</fullName>
    </recommendedName>
</protein>
<dbReference type="VEuPathDB" id="FungiDB:sr11293"/>
<proteinExistence type="predicted"/>
<feature type="compositionally biased region" description="Basic and acidic residues" evidence="1">
    <location>
        <begin position="177"/>
        <end position="198"/>
    </location>
</feature>
<reference evidence="3 4" key="1">
    <citation type="journal article" date="2010" name="Science">
        <title>Pathogenicity determinants in smut fungi revealed by genome comparison.</title>
        <authorList>
            <person name="Schirawski J."/>
            <person name="Mannhaupt G."/>
            <person name="Muench K."/>
            <person name="Brefort T."/>
            <person name="Schipper K."/>
            <person name="Doehlemann G."/>
            <person name="Di Stasio M."/>
            <person name="Roessel N."/>
            <person name="Mendoza-Mendoza A."/>
            <person name="Pester D."/>
            <person name="Mueller O."/>
            <person name="Winterberg B."/>
            <person name="Meyer E."/>
            <person name="Ghareeb H."/>
            <person name="Wollenberg T."/>
            <person name="Muensterkoetter M."/>
            <person name="Wong P."/>
            <person name="Walter M."/>
            <person name="Stukenbrock E."/>
            <person name="Gueldener U."/>
            <person name="Kahmann R."/>
        </authorList>
    </citation>
    <scope>NUCLEOTIDE SEQUENCE [LARGE SCALE GENOMIC DNA]</scope>
    <source>
        <strain evidence="4">SRZ2</strain>
    </source>
</reference>
<sequence>MLFRKTKLLASVSLALVLCASLAVAGPVKRDEGSHLPGFSGNDAPPPHFPVVKPHHPPAAVRDVRIERRHGGGMGRLLERGADDDYQGWPGGVDSGNHDKGQAWLERRDFLRLPTINDERFNDLRDTIGKRQLGQTQHVEARDGSSGPYDAEDVKEQADGHRHDEKSVAESKLGPVLDRRWSDEGGDGPELKHLKRDLLGANAPPERSA</sequence>
<feature type="compositionally biased region" description="Basic and acidic residues" evidence="1">
    <location>
        <begin position="152"/>
        <end position="169"/>
    </location>
</feature>